<gene>
    <name evidence="1" type="ORF">FOF46_30405</name>
</gene>
<accession>A0A554VAB1</accession>
<dbReference type="RefSeq" id="WP_143919178.1">
    <property type="nucleotide sequence ID" value="NZ_CANMIK010000128.1"/>
</dbReference>
<sequence length="203" mass="23911">MKKLLLLFLFFGLFSCTESDKEQFEPEQPEQLDIVTDVYGVQYPSLDPSVIYCGPGQGAKMCRFLNKYDETIWADTENYYSDFSDIKFSSFTGHPFFISFFNFDSTVSYCEGWKKGETTYDGMKWNINFKRDLEDVLWFDYEYYGSSTEIEYTITYKYEVIDGLLHFSSTDGKTFIFHPSQRNYSKDIVETDEIILLKGCIFY</sequence>
<dbReference type="EMBL" id="VLNR01000138">
    <property type="protein sequence ID" value="TSE02848.1"/>
    <property type="molecule type" value="Genomic_DNA"/>
</dbReference>
<name>A0A554VAB1_9FLAO</name>
<dbReference type="AlphaFoldDB" id="A0A554VAB1"/>
<keyword evidence="2" id="KW-1185">Reference proteome</keyword>
<evidence type="ECO:0008006" key="3">
    <source>
        <dbReference type="Google" id="ProtNLM"/>
    </source>
</evidence>
<protein>
    <recommendedName>
        <fullName evidence="3">Lipoprotein</fullName>
    </recommendedName>
</protein>
<proteinExistence type="predicted"/>
<evidence type="ECO:0000313" key="2">
    <source>
        <dbReference type="Proteomes" id="UP000318833"/>
    </source>
</evidence>
<reference evidence="1 2" key="1">
    <citation type="submission" date="2019-07" db="EMBL/GenBank/DDBJ databases">
        <title>The draft genome sequence of Aquimarina algiphila M91.</title>
        <authorList>
            <person name="Meng X."/>
        </authorList>
    </citation>
    <scope>NUCLEOTIDE SEQUENCE [LARGE SCALE GENOMIC DNA]</scope>
    <source>
        <strain evidence="1 2">M91</strain>
    </source>
</reference>
<comment type="caution">
    <text evidence="1">The sequence shown here is derived from an EMBL/GenBank/DDBJ whole genome shotgun (WGS) entry which is preliminary data.</text>
</comment>
<dbReference type="OrthoDB" id="1433660at2"/>
<organism evidence="1 2">
    <name type="scientific">Aquimarina algiphila</name>
    <dbReference type="NCBI Taxonomy" id="2047982"/>
    <lineage>
        <taxon>Bacteria</taxon>
        <taxon>Pseudomonadati</taxon>
        <taxon>Bacteroidota</taxon>
        <taxon>Flavobacteriia</taxon>
        <taxon>Flavobacteriales</taxon>
        <taxon>Flavobacteriaceae</taxon>
        <taxon>Aquimarina</taxon>
    </lineage>
</organism>
<evidence type="ECO:0000313" key="1">
    <source>
        <dbReference type="EMBL" id="TSE02848.1"/>
    </source>
</evidence>
<dbReference type="Proteomes" id="UP000318833">
    <property type="component" value="Unassembled WGS sequence"/>
</dbReference>
<dbReference type="PROSITE" id="PS51257">
    <property type="entry name" value="PROKAR_LIPOPROTEIN"/>
    <property type="match status" value="1"/>
</dbReference>